<accession>A0A061QVD0</accession>
<reference evidence="1" key="1">
    <citation type="submission" date="2014-05" db="EMBL/GenBank/DDBJ databases">
        <title>The transcriptome of the halophilic microalga Tetraselmis sp. GSL018 isolated from the Great Salt Lake, Utah.</title>
        <authorList>
            <person name="Jinkerson R.E."/>
            <person name="D'Adamo S."/>
            <person name="Posewitz M.C."/>
        </authorList>
    </citation>
    <scope>NUCLEOTIDE SEQUENCE</scope>
    <source>
        <strain evidence="1">GSL018</strain>
    </source>
</reference>
<evidence type="ECO:0000313" key="1">
    <source>
        <dbReference type="EMBL" id="JAC62425.1"/>
    </source>
</evidence>
<gene>
    <name evidence="1" type="ORF">TSPGSL018_23408</name>
</gene>
<dbReference type="EMBL" id="GBEZ01024576">
    <property type="protein sequence ID" value="JAC62425.1"/>
    <property type="molecule type" value="Transcribed_RNA"/>
</dbReference>
<organism evidence="1">
    <name type="scientific">Tetraselmis sp. GSL018</name>
    <dbReference type="NCBI Taxonomy" id="582737"/>
    <lineage>
        <taxon>Eukaryota</taxon>
        <taxon>Viridiplantae</taxon>
        <taxon>Chlorophyta</taxon>
        <taxon>core chlorophytes</taxon>
        <taxon>Chlorodendrophyceae</taxon>
        <taxon>Chlorodendrales</taxon>
        <taxon>Chlorodendraceae</taxon>
        <taxon>Tetraselmis</taxon>
    </lineage>
</organism>
<protein>
    <submittedName>
        <fullName evidence="1">Uncharacterized protein</fullName>
    </submittedName>
</protein>
<proteinExistence type="predicted"/>
<sequence>LETPLRKQRTCRMRLGCRYQGQGIIHVPETKKGPKYCQLNHCVFSLYSEYDAD</sequence>
<feature type="non-terminal residue" evidence="1">
    <location>
        <position position="1"/>
    </location>
</feature>
<dbReference type="AlphaFoldDB" id="A0A061QVD0"/>
<name>A0A061QVD0_9CHLO</name>